<gene>
    <name evidence="2" type="ORF">H3309_02550</name>
</gene>
<organism evidence="2 3">
    <name type="scientific">Sandaracinobacteroides saxicola</name>
    <dbReference type="NCBI Taxonomy" id="2759707"/>
    <lineage>
        <taxon>Bacteria</taxon>
        <taxon>Pseudomonadati</taxon>
        <taxon>Pseudomonadota</taxon>
        <taxon>Alphaproteobacteria</taxon>
        <taxon>Sphingomonadales</taxon>
        <taxon>Sphingosinicellaceae</taxon>
        <taxon>Sandaracinobacteroides</taxon>
    </lineage>
</organism>
<dbReference type="KEGG" id="sand:H3309_02550"/>
<dbReference type="Proteomes" id="UP000515292">
    <property type="component" value="Chromosome"/>
</dbReference>
<dbReference type="GO" id="GO:0016020">
    <property type="term" value="C:membrane"/>
    <property type="evidence" value="ECO:0007669"/>
    <property type="project" value="InterPro"/>
</dbReference>
<feature type="transmembrane region" description="Helical" evidence="1">
    <location>
        <begin position="7"/>
        <end position="33"/>
    </location>
</feature>
<protein>
    <submittedName>
        <fullName evidence="2">YggT family protein</fullName>
    </submittedName>
</protein>
<keyword evidence="1" id="KW-1133">Transmembrane helix</keyword>
<dbReference type="AlphaFoldDB" id="A0A7G5IJ61"/>
<evidence type="ECO:0000256" key="1">
    <source>
        <dbReference type="SAM" id="Phobius"/>
    </source>
</evidence>
<reference evidence="2 3" key="1">
    <citation type="submission" date="2020-07" db="EMBL/GenBank/DDBJ databases">
        <title>Complete genome sequence for Sandaracinobacter sp. M6.</title>
        <authorList>
            <person name="Tang Y."/>
            <person name="Liu Q."/>
            <person name="Guo Z."/>
            <person name="Lei P."/>
            <person name="Huang B."/>
        </authorList>
    </citation>
    <scope>NUCLEOTIDE SEQUENCE [LARGE SCALE GENOMIC DNA]</scope>
    <source>
        <strain evidence="2 3">M6</strain>
    </source>
</reference>
<feature type="transmembrane region" description="Helical" evidence="1">
    <location>
        <begin position="74"/>
        <end position="95"/>
    </location>
</feature>
<name>A0A7G5IJ61_9SPHN</name>
<dbReference type="Pfam" id="PF02325">
    <property type="entry name" value="CCB3_YggT"/>
    <property type="match status" value="1"/>
</dbReference>
<accession>A0A7G5IJ61</accession>
<keyword evidence="1" id="KW-0472">Membrane</keyword>
<dbReference type="RefSeq" id="WP_182297213.1">
    <property type="nucleotide sequence ID" value="NZ_CP059851.1"/>
</dbReference>
<keyword evidence="3" id="KW-1185">Reference proteome</keyword>
<evidence type="ECO:0000313" key="2">
    <source>
        <dbReference type="EMBL" id="QMW23403.1"/>
    </source>
</evidence>
<dbReference type="EMBL" id="CP059851">
    <property type="protein sequence ID" value="QMW23403.1"/>
    <property type="molecule type" value="Genomic_DNA"/>
</dbReference>
<keyword evidence="1" id="KW-0812">Transmembrane</keyword>
<proteinExistence type="predicted"/>
<dbReference type="InterPro" id="IPR003425">
    <property type="entry name" value="CCB3/YggT"/>
</dbReference>
<evidence type="ECO:0000313" key="3">
    <source>
        <dbReference type="Proteomes" id="UP000515292"/>
    </source>
</evidence>
<sequence length="99" mass="11139">MNTLGQLLGFISYLLQLLIYIILAQVILSWLVAFNVINYHNRFVRAVIDGLDRIIGPLVRPIRRVLPDMGGIDLSPLLLVLAIILVQRLLTGLAMDLMM</sequence>